<organism evidence="2 3">
    <name type="scientific">Conidiobolus coronatus (strain ATCC 28846 / CBS 209.66 / NRRL 28638)</name>
    <name type="common">Delacroixia coronata</name>
    <dbReference type="NCBI Taxonomy" id="796925"/>
    <lineage>
        <taxon>Eukaryota</taxon>
        <taxon>Fungi</taxon>
        <taxon>Fungi incertae sedis</taxon>
        <taxon>Zoopagomycota</taxon>
        <taxon>Entomophthoromycotina</taxon>
        <taxon>Entomophthoromycetes</taxon>
        <taxon>Entomophthorales</taxon>
        <taxon>Ancylistaceae</taxon>
        <taxon>Conidiobolus</taxon>
    </lineage>
</organism>
<evidence type="ECO:0000256" key="1">
    <source>
        <dbReference type="SAM" id="MobiDB-lite"/>
    </source>
</evidence>
<name>A0A137NRR9_CONC2</name>
<reference evidence="2 3" key="1">
    <citation type="journal article" date="2015" name="Genome Biol. Evol.">
        <title>Phylogenomic analyses indicate that early fungi evolved digesting cell walls of algal ancestors of land plants.</title>
        <authorList>
            <person name="Chang Y."/>
            <person name="Wang S."/>
            <person name="Sekimoto S."/>
            <person name="Aerts A.L."/>
            <person name="Choi C."/>
            <person name="Clum A."/>
            <person name="LaButti K.M."/>
            <person name="Lindquist E.A."/>
            <person name="Yee Ngan C."/>
            <person name="Ohm R.A."/>
            <person name="Salamov A.A."/>
            <person name="Grigoriev I.V."/>
            <person name="Spatafora J.W."/>
            <person name="Berbee M.L."/>
        </authorList>
    </citation>
    <scope>NUCLEOTIDE SEQUENCE [LARGE SCALE GENOMIC DNA]</scope>
    <source>
        <strain evidence="2 3">NRRL 28638</strain>
    </source>
</reference>
<proteinExistence type="predicted"/>
<dbReference type="AlphaFoldDB" id="A0A137NRR9"/>
<protein>
    <recommendedName>
        <fullName evidence="4">VASt domain-containing protein</fullName>
    </recommendedName>
</protein>
<feature type="region of interest" description="Disordered" evidence="1">
    <location>
        <begin position="146"/>
        <end position="177"/>
    </location>
</feature>
<evidence type="ECO:0000313" key="2">
    <source>
        <dbReference type="EMBL" id="KXN65459.1"/>
    </source>
</evidence>
<feature type="region of interest" description="Disordered" evidence="1">
    <location>
        <begin position="122"/>
        <end position="141"/>
    </location>
</feature>
<feature type="region of interest" description="Disordered" evidence="1">
    <location>
        <begin position="533"/>
        <end position="555"/>
    </location>
</feature>
<dbReference type="EMBL" id="KQ964876">
    <property type="protein sequence ID" value="KXN65459.1"/>
    <property type="molecule type" value="Genomic_DNA"/>
</dbReference>
<keyword evidence="3" id="KW-1185">Reference proteome</keyword>
<feature type="compositionally biased region" description="Polar residues" evidence="1">
    <location>
        <begin position="533"/>
        <end position="548"/>
    </location>
</feature>
<dbReference type="Proteomes" id="UP000070444">
    <property type="component" value="Unassembled WGS sequence"/>
</dbReference>
<feature type="non-terminal residue" evidence="2">
    <location>
        <position position="1"/>
    </location>
</feature>
<evidence type="ECO:0000313" key="3">
    <source>
        <dbReference type="Proteomes" id="UP000070444"/>
    </source>
</evidence>
<accession>A0A137NRR9</accession>
<sequence>FACFYNSPNNLWHYGHLTISEQGIQYNFKGKNIIPGAGVDLNFTWDKVHHFRKVKASNKPSFSKGIEWLDGLDRHLFIFIQDRDKIWEKINKVAVLVNYSSWTNDEHGLGLGLGINEEEDNTLQRTSTDHSGNNYNGRGQYVQTISTSPDQLSSCRTSQSDKYSITSDPSSPSLTGQQGIIYELNNNNHSRGFSLDGVDSFPSTPLTTSTVKQCEDSKSQKSKPELVFQDTFPCSVSELFDYIFSNNHKFTELAHVKHCRNKPLSTLKSPTLSSRNLYEFEDANEKSFLPSNPITKFKYKSMVKYSKWNDNYRTVSYPMPLTSRHPLLRKLHDLGLIQSNGNLETFINIEEKQKLELKNSNQIIVLGQAISNLDKVPREFYLKYTLDSLPPSHTQLTIKLMMKDVSSEDSKYLKLDPYYTKWLEDNFKLLTSHLSQFILKNIYKKNAVIPPTPEINRSTSVRLPPKRPNSELFPPKILNLNAFKRNSTLLNGTEAKGYLEKPEANQSINGKNFKLTQNPIDLGQLLNSKLGSCSPARTKSLPSKSNGTRAGGEKVELVGSRLSASKSLDNSGLISEHDGKINNNNAPANLHSQLNNNSNSRSEVRSNNSSIDSIKSRIEVIDQNSNAIFLMIFVIFWLIVNNSD</sequence>
<evidence type="ECO:0008006" key="4">
    <source>
        <dbReference type="Google" id="ProtNLM"/>
    </source>
</evidence>
<feature type="compositionally biased region" description="Polar residues" evidence="1">
    <location>
        <begin position="123"/>
        <end position="141"/>
    </location>
</feature>
<gene>
    <name evidence="2" type="ORF">CONCODRAFT_12938</name>
</gene>